<comment type="caution">
    <text evidence="2">The sequence shown here is derived from an EMBL/GenBank/DDBJ whole genome shotgun (WGS) entry which is preliminary data.</text>
</comment>
<dbReference type="AlphaFoldDB" id="A0AAD1TZ78"/>
<evidence type="ECO:0000256" key="1">
    <source>
        <dbReference type="SAM" id="Phobius"/>
    </source>
</evidence>
<reference evidence="2" key="1">
    <citation type="submission" date="2023-07" db="EMBL/GenBank/DDBJ databases">
        <authorList>
            <consortium name="AG Swart"/>
            <person name="Singh M."/>
            <person name="Singh A."/>
            <person name="Seah K."/>
            <person name="Emmerich C."/>
        </authorList>
    </citation>
    <scope>NUCLEOTIDE SEQUENCE</scope>
    <source>
        <strain evidence="2">DP1</strain>
    </source>
</reference>
<feature type="transmembrane region" description="Helical" evidence="1">
    <location>
        <begin position="21"/>
        <end position="45"/>
    </location>
</feature>
<evidence type="ECO:0000313" key="3">
    <source>
        <dbReference type="Proteomes" id="UP001295684"/>
    </source>
</evidence>
<proteinExistence type="predicted"/>
<sequence length="112" mass="12416">MACRSKCLISVCSFDGRGVLLVAYFLIPVVFFKLCHCLASSSFSLSHLIKGSLKSFEEGSKTLSRLYFLLNGDPDIFFSILGDVLTLETEAFSSRRSSDKFSSCKLDILIII</sequence>
<accession>A0AAD1TZ78</accession>
<keyword evidence="1" id="KW-1133">Transmembrane helix</keyword>
<dbReference type="Proteomes" id="UP001295684">
    <property type="component" value="Unassembled WGS sequence"/>
</dbReference>
<protein>
    <submittedName>
        <fullName evidence="2">Uncharacterized protein</fullName>
    </submittedName>
</protein>
<organism evidence="2 3">
    <name type="scientific">Euplotes crassus</name>
    <dbReference type="NCBI Taxonomy" id="5936"/>
    <lineage>
        <taxon>Eukaryota</taxon>
        <taxon>Sar</taxon>
        <taxon>Alveolata</taxon>
        <taxon>Ciliophora</taxon>
        <taxon>Intramacronucleata</taxon>
        <taxon>Spirotrichea</taxon>
        <taxon>Hypotrichia</taxon>
        <taxon>Euplotida</taxon>
        <taxon>Euplotidae</taxon>
        <taxon>Moneuplotes</taxon>
    </lineage>
</organism>
<gene>
    <name evidence="2" type="ORF">ECRASSUSDP1_LOCUS71</name>
</gene>
<keyword evidence="3" id="KW-1185">Reference proteome</keyword>
<dbReference type="EMBL" id="CAMPGE010000067">
    <property type="protein sequence ID" value="CAI2358788.1"/>
    <property type="molecule type" value="Genomic_DNA"/>
</dbReference>
<evidence type="ECO:0000313" key="2">
    <source>
        <dbReference type="EMBL" id="CAI2358788.1"/>
    </source>
</evidence>
<name>A0AAD1TZ78_EUPCR</name>
<keyword evidence="1" id="KW-0812">Transmembrane</keyword>
<keyword evidence="1" id="KW-0472">Membrane</keyword>